<accession>A0A699GRY1</accession>
<gene>
    <name evidence="1" type="ORF">Tci_169431</name>
</gene>
<reference evidence="1" key="1">
    <citation type="journal article" date="2019" name="Sci. Rep.">
        <title>Draft genome of Tanacetum cinerariifolium, the natural source of mosquito coil.</title>
        <authorList>
            <person name="Yamashiro T."/>
            <person name="Shiraishi A."/>
            <person name="Satake H."/>
            <person name="Nakayama K."/>
        </authorList>
    </citation>
    <scope>NUCLEOTIDE SEQUENCE</scope>
</reference>
<evidence type="ECO:0000313" key="1">
    <source>
        <dbReference type="EMBL" id="GEV97454.1"/>
    </source>
</evidence>
<dbReference type="EMBL" id="BKCJ010040636">
    <property type="protein sequence ID" value="GEV97454.1"/>
    <property type="molecule type" value="Genomic_DNA"/>
</dbReference>
<name>A0A699GRY1_TANCI</name>
<sequence length="167" mass="19106">MIGGLLSVRFFSVKSLLDKSVNKWPQHLPKVNEELSLDRRELQLFEDQSFSVAAKKRNAVIGPVETEKTLPALNRSEWYHVACFSDDVLRIRSQICCNGKDGTMCTWKLAVGERSNVRPTKSCVSVRSFQAMMQAQACTRKVVVFELKVVQLYQLRLVITQENGNRW</sequence>
<organism evidence="1">
    <name type="scientific">Tanacetum cinerariifolium</name>
    <name type="common">Dalmatian daisy</name>
    <name type="synonym">Chrysanthemum cinerariifolium</name>
    <dbReference type="NCBI Taxonomy" id="118510"/>
    <lineage>
        <taxon>Eukaryota</taxon>
        <taxon>Viridiplantae</taxon>
        <taxon>Streptophyta</taxon>
        <taxon>Embryophyta</taxon>
        <taxon>Tracheophyta</taxon>
        <taxon>Spermatophyta</taxon>
        <taxon>Magnoliopsida</taxon>
        <taxon>eudicotyledons</taxon>
        <taxon>Gunneridae</taxon>
        <taxon>Pentapetalae</taxon>
        <taxon>asterids</taxon>
        <taxon>campanulids</taxon>
        <taxon>Asterales</taxon>
        <taxon>Asteraceae</taxon>
        <taxon>Asteroideae</taxon>
        <taxon>Anthemideae</taxon>
        <taxon>Anthemidinae</taxon>
        <taxon>Tanacetum</taxon>
    </lineage>
</organism>
<proteinExistence type="predicted"/>
<dbReference type="AlphaFoldDB" id="A0A699GRY1"/>
<comment type="caution">
    <text evidence="1">The sequence shown here is derived from an EMBL/GenBank/DDBJ whole genome shotgun (WGS) entry which is preliminary data.</text>
</comment>
<protein>
    <submittedName>
        <fullName evidence="1">Uncharacterized protein</fullName>
    </submittedName>
</protein>